<dbReference type="SMART" id="SM00052">
    <property type="entry name" value="EAL"/>
    <property type="match status" value="1"/>
</dbReference>
<accession>A0ABY5VWN6</accession>
<dbReference type="InterPro" id="IPR035919">
    <property type="entry name" value="EAL_sf"/>
</dbReference>
<dbReference type="RefSeq" id="WP_259859296.1">
    <property type="nucleotide sequence ID" value="NZ_BAAAST010000096.1"/>
</dbReference>
<dbReference type="InterPro" id="IPR014408">
    <property type="entry name" value="dGMP_Pdiesterase_EAL/HD-GYP"/>
</dbReference>
<dbReference type="SUPFAM" id="SSF141868">
    <property type="entry name" value="EAL domain-like"/>
    <property type="match status" value="1"/>
</dbReference>
<dbReference type="Proteomes" id="UP001059617">
    <property type="component" value="Chromosome"/>
</dbReference>
<organism evidence="4 5">
    <name type="scientific">Dactylosporangium fulvum</name>
    <dbReference type="NCBI Taxonomy" id="53359"/>
    <lineage>
        <taxon>Bacteria</taxon>
        <taxon>Bacillati</taxon>
        <taxon>Actinomycetota</taxon>
        <taxon>Actinomycetes</taxon>
        <taxon>Micromonosporales</taxon>
        <taxon>Micromonosporaceae</taxon>
        <taxon>Dactylosporangium</taxon>
    </lineage>
</organism>
<feature type="domain" description="EAL" evidence="2">
    <location>
        <begin position="1"/>
        <end position="227"/>
    </location>
</feature>
<feature type="region of interest" description="Disordered" evidence="1">
    <location>
        <begin position="1"/>
        <end position="21"/>
    </location>
</feature>
<dbReference type="InterPro" id="IPR052340">
    <property type="entry name" value="RNase_Y/CdgJ"/>
</dbReference>
<reference evidence="4" key="1">
    <citation type="submission" date="2021-04" db="EMBL/GenBank/DDBJ databases">
        <authorList>
            <person name="Hartkoorn R.C."/>
            <person name="Beaudoing E."/>
            <person name="Hot D."/>
        </authorList>
    </citation>
    <scope>NUCLEOTIDE SEQUENCE</scope>
    <source>
        <strain evidence="4">NRRL B-16292</strain>
    </source>
</reference>
<dbReference type="Pfam" id="PF00563">
    <property type="entry name" value="EAL"/>
    <property type="match status" value="1"/>
</dbReference>
<feature type="compositionally biased region" description="Polar residues" evidence="1">
    <location>
        <begin position="1"/>
        <end position="11"/>
    </location>
</feature>
<dbReference type="InterPro" id="IPR013976">
    <property type="entry name" value="HDOD"/>
</dbReference>
<dbReference type="Gene3D" id="3.20.20.450">
    <property type="entry name" value="EAL domain"/>
    <property type="match status" value="1"/>
</dbReference>
<evidence type="ECO:0000313" key="4">
    <source>
        <dbReference type="EMBL" id="UWP81531.1"/>
    </source>
</evidence>
<dbReference type="SUPFAM" id="SSF109604">
    <property type="entry name" value="HD-domain/PDEase-like"/>
    <property type="match status" value="1"/>
</dbReference>
<dbReference type="EMBL" id="CP073720">
    <property type="protein sequence ID" value="UWP81531.1"/>
    <property type="molecule type" value="Genomic_DNA"/>
</dbReference>
<feature type="domain" description="HDOD" evidence="3">
    <location>
        <begin position="221"/>
        <end position="406"/>
    </location>
</feature>
<gene>
    <name evidence="4" type="ORF">Dfulv_41500</name>
</gene>
<evidence type="ECO:0000313" key="5">
    <source>
        <dbReference type="Proteomes" id="UP001059617"/>
    </source>
</evidence>
<dbReference type="PROSITE" id="PS50883">
    <property type="entry name" value="EAL"/>
    <property type="match status" value="1"/>
</dbReference>
<dbReference type="PANTHER" id="PTHR33525">
    <property type="match status" value="1"/>
</dbReference>
<name>A0ABY5VWN6_9ACTN</name>
<evidence type="ECO:0000256" key="1">
    <source>
        <dbReference type="SAM" id="MobiDB-lite"/>
    </source>
</evidence>
<dbReference type="Pfam" id="PF08668">
    <property type="entry name" value="HDOD"/>
    <property type="match status" value="1"/>
</dbReference>
<protein>
    <submittedName>
        <fullName evidence="4">HDOD domain-containing protein</fullName>
    </submittedName>
</protein>
<keyword evidence="5" id="KW-1185">Reference proteome</keyword>
<dbReference type="PROSITE" id="PS51833">
    <property type="entry name" value="HDOD"/>
    <property type="match status" value="1"/>
</dbReference>
<dbReference type="InterPro" id="IPR001633">
    <property type="entry name" value="EAL_dom"/>
</dbReference>
<proteinExistence type="predicted"/>
<evidence type="ECO:0000259" key="2">
    <source>
        <dbReference type="PROSITE" id="PS50883"/>
    </source>
</evidence>
<sequence>MQRATASSRSGSDGDPPRGELTQLVHIGRQPIYDWSGHVVGYELLFRGAADEIEATRRSAYATSQVIVNAFTEFGLEQLVGGRKCFINLTRDFLVGDLPLPFDPDHAILEILETVEIDDTVIAGTARLVQQGYEIALDDFVFGLGHERLLGLAAYVKLDLLIREPEELAEVVDQVRRYSGVKLVAERVETEEHILLAKRFGFDLLQGYAVGRPQVLTAVSLSPSRLRRLELLGAVTAEDADIMKVSAIVRSDPALSYRVLRATNSAAAGLPRKVASVRDAVVLLGSVKIRQWAALMLVSDVAESASEEQLSSTMARARLCQTVAERLGLSGDAAFTVGLLAGVAELIAEPIAELASRLPLTVEVAEALIDGHGRLGQVLSVVRAYERADEQALSLSPVSSGELAKAYLAAVGWSMKTIEGALGPSAA</sequence>
<dbReference type="PANTHER" id="PTHR33525:SF4">
    <property type="entry name" value="CYCLIC DI-GMP PHOSPHODIESTERASE CDGJ"/>
    <property type="match status" value="1"/>
</dbReference>
<evidence type="ECO:0000259" key="3">
    <source>
        <dbReference type="PROSITE" id="PS51833"/>
    </source>
</evidence>
<dbReference type="PIRSF" id="PIRSF003180">
    <property type="entry name" value="DiGMPpdiest_YuxH"/>
    <property type="match status" value="1"/>
</dbReference>
<dbReference type="Gene3D" id="1.10.3210.10">
    <property type="entry name" value="Hypothetical protein af1432"/>
    <property type="match status" value="1"/>
</dbReference>
<reference evidence="4" key="2">
    <citation type="submission" date="2022-09" db="EMBL/GenBank/DDBJ databases">
        <title>Biosynthetic gene clusters of Dactylosporangioum fulvum.</title>
        <authorList>
            <person name="Caradec T."/>
        </authorList>
    </citation>
    <scope>NUCLEOTIDE SEQUENCE</scope>
    <source>
        <strain evidence="4">NRRL B-16292</strain>
    </source>
</reference>